<proteinExistence type="predicted"/>
<accession>A0A7T0PUV8</accession>
<dbReference type="KEGG" id="arep:ID810_07265"/>
<sequence length="146" mass="15564">MQVLEVAVVAVTGLVLVLAAVRRPRRGRWWPDSARWPVPETAMAVALLTPLVLHLLVDGYRTVMLPAYTMCVGLVLMLARRARRASGILAPSTARRHPRLRALGRVVTALLGLVALAAASLGATLLPVFGLPAPRAPTPLDAPICT</sequence>
<evidence type="ECO:0000313" key="2">
    <source>
        <dbReference type="EMBL" id="QPL04596.1"/>
    </source>
</evidence>
<dbReference type="EMBL" id="CP063989">
    <property type="protein sequence ID" value="QPL04596.1"/>
    <property type="molecule type" value="Genomic_DNA"/>
</dbReference>
<dbReference type="RefSeq" id="WP_166854814.1">
    <property type="nucleotide sequence ID" value="NZ_CP063989.1"/>
</dbReference>
<gene>
    <name evidence="2" type="ORF">ID810_07265</name>
</gene>
<keyword evidence="1" id="KW-1133">Transmembrane helix</keyword>
<feature type="transmembrane region" description="Helical" evidence="1">
    <location>
        <begin position="63"/>
        <end position="82"/>
    </location>
</feature>
<keyword evidence="1" id="KW-0812">Transmembrane</keyword>
<dbReference type="AlphaFoldDB" id="A0A7T0PUV8"/>
<evidence type="ECO:0000313" key="3">
    <source>
        <dbReference type="Proteomes" id="UP000594637"/>
    </source>
</evidence>
<keyword evidence="1" id="KW-0472">Membrane</keyword>
<feature type="transmembrane region" description="Helical" evidence="1">
    <location>
        <begin position="36"/>
        <end position="57"/>
    </location>
</feature>
<name>A0A7T0PUV8_9ACTO</name>
<evidence type="ECO:0000256" key="1">
    <source>
        <dbReference type="SAM" id="Phobius"/>
    </source>
</evidence>
<dbReference type="Proteomes" id="UP000594637">
    <property type="component" value="Chromosome"/>
</dbReference>
<keyword evidence="3" id="KW-1185">Reference proteome</keyword>
<feature type="transmembrane region" description="Helical" evidence="1">
    <location>
        <begin position="6"/>
        <end position="24"/>
    </location>
</feature>
<reference evidence="2 3" key="1">
    <citation type="submission" date="2020-11" db="EMBL/GenBank/DDBJ databases">
        <title>Actinomyces sp. ZJ750.</title>
        <authorList>
            <person name="Zhou J."/>
        </authorList>
    </citation>
    <scope>NUCLEOTIDE SEQUENCE [LARGE SCALE GENOMIC DNA]</scope>
    <source>
        <strain evidence="2 3">ZJ750</strain>
    </source>
</reference>
<protein>
    <submittedName>
        <fullName evidence="2">Uncharacterized protein</fullName>
    </submittedName>
</protein>
<feature type="transmembrane region" description="Helical" evidence="1">
    <location>
        <begin position="103"/>
        <end position="129"/>
    </location>
</feature>
<organism evidence="2 3">
    <name type="scientific">Actinomyces respiraculi</name>
    <dbReference type="NCBI Taxonomy" id="2744574"/>
    <lineage>
        <taxon>Bacteria</taxon>
        <taxon>Bacillati</taxon>
        <taxon>Actinomycetota</taxon>
        <taxon>Actinomycetes</taxon>
        <taxon>Actinomycetales</taxon>
        <taxon>Actinomycetaceae</taxon>
        <taxon>Actinomyces</taxon>
    </lineage>
</organism>